<feature type="compositionally biased region" description="Basic and acidic residues" evidence="1">
    <location>
        <begin position="23"/>
        <end position="47"/>
    </location>
</feature>
<protein>
    <recommendedName>
        <fullName evidence="4">WW domain-containing protein</fullName>
    </recommendedName>
</protein>
<reference evidence="3" key="1">
    <citation type="journal article" date="2019" name="Gigascience">
        <title>De novo genome assembly of the endangered Acer yangbiense, a plant species with extremely small populations endemic to Yunnan Province, China.</title>
        <authorList>
            <person name="Yang J."/>
            <person name="Wariss H.M."/>
            <person name="Tao L."/>
            <person name="Zhang R."/>
            <person name="Yun Q."/>
            <person name="Hollingsworth P."/>
            <person name="Dao Z."/>
            <person name="Luo G."/>
            <person name="Guo H."/>
            <person name="Ma Y."/>
            <person name="Sun W."/>
        </authorList>
    </citation>
    <scope>NUCLEOTIDE SEQUENCE [LARGE SCALE GENOMIC DNA]</scope>
    <source>
        <strain evidence="3">cv. br00</strain>
    </source>
</reference>
<feature type="region of interest" description="Disordered" evidence="1">
    <location>
        <begin position="84"/>
        <end position="168"/>
    </location>
</feature>
<proteinExistence type="predicted"/>
<dbReference type="InterPro" id="IPR036020">
    <property type="entry name" value="WW_dom_sf"/>
</dbReference>
<feature type="region of interest" description="Disordered" evidence="1">
    <location>
        <begin position="10"/>
        <end position="48"/>
    </location>
</feature>
<keyword evidence="3" id="KW-1185">Reference proteome</keyword>
<dbReference type="InterPro" id="IPR051105">
    <property type="entry name" value="WWC/KIBRA_Hippo_Reg"/>
</dbReference>
<evidence type="ECO:0000313" key="3">
    <source>
        <dbReference type="Proteomes" id="UP000326939"/>
    </source>
</evidence>
<gene>
    <name evidence="2" type="ORF">DKX38_008004</name>
</gene>
<dbReference type="EMBL" id="VDCV01000005">
    <property type="protein sequence ID" value="KAB5557095.1"/>
    <property type="molecule type" value="Genomic_DNA"/>
</dbReference>
<organism evidence="2 3">
    <name type="scientific">Salix brachista</name>
    <dbReference type="NCBI Taxonomy" id="2182728"/>
    <lineage>
        <taxon>Eukaryota</taxon>
        <taxon>Viridiplantae</taxon>
        <taxon>Streptophyta</taxon>
        <taxon>Embryophyta</taxon>
        <taxon>Tracheophyta</taxon>
        <taxon>Spermatophyta</taxon>
        <taxon>Magnoliopsida</taxon>
        <taxon>eudicotyledons</taxon>
        <taxon>Gunneridae</taxon>
        <taxon>Pentapetalae</taxon>
        <taxon>rosids</taxon>
        <taxon>fabids</taxon>
        <taxon>Malpighiales</taxon>
        <taxon>Salicaceae</taxon>
        <taxon>Saliceae</taxon>
        <taxon>Salix</taxon>
    </lineage>
</organism>
<dbReference type="PANTHER" id="PTHR14791">
    <property type="entry name" value="BOMB/KIRA PROTEINS"/>
    <property type="match status" value="1"/>
</dbReference>
<accession>A0A5N5MPL2</accession>
<feature type="compositionally biased region" description="Basic and acidic residues" evidence="1">
    <location>
        <begin position="89"/>
        <end position="108"/>
    </location>
</feature>
<dbReference type="AlphaFoldDB" id="A0A5N5MPL2"/>
<evidence type="ECO:0000313" key="2">
    <source>
        <dbReference type="EMBL" id="KAB5557095.1"/>
    </source>
</evidence>
<dbReference type="Proteomes" id="UP000326939">
    <property type="component" value="Chromosome 5"/>
</dbReference>
<name>A0A5N5MPL2_9ROSI</name>
<comment type="caution">
    <text evidence="2">The sequence shown here is derived from an EMBL/GenBank/DDBJ whole genome shotgun (WGS) entry which is preliminary data.</text>
</comment>
<evidence type="ECO:0008006" key="4">
    <source>
        <dbReference type="Google" id="ProtNLM"/>
    </source>
</evidence>
<evidence type="ECO:0000256" key="1">
    <source>
        <dbReference type="SAM" id="MobiDB-lite"/>
    </source>
</evidence>
<dbReference type="SUPFAM" id="SSF51045">
    <property type="entry name" value="WW domain"/>
    <property type="match status" value="1"/>
</dbReference>
<dbReference type="Gene3D" id="2.20.70.10">
    <property type="match status" value="1"/>
</dbReference>
<feature type="compositionally biased region" description="Basic and acidic residues" evidence="1">
    <location>
        <begin position="138"/>
        <end position="157"/>
    </location>
</feature>
<dbReference type="PANTHER" id="PTHR14791:SF42">
    <property type="entry name" value="F16L1.2 PROTEIN"/>
    <property type="match status" value="1"/>
</dbReference>
<sequence length="252" mass="28754">MVIISFEALPSPNGRVPIPELDDSSKKRKWEEAQAEGTLEKRSKPESTKSFFEEIELQLETPLPLEWQRCLDIQSGQIHFYNTRTHKRTSIDPRKSPEPPSPDHHMSLDLELNLPYDQSQRKSHHVTEKNSGGSIRGMGDHLIRDSSRDKGSSEGLRRGPSWLESERDQQEMNKALLNYSSKGLASFGTDEVDKYRRQDCTLKEKPNCLTVILQKCSIEMYQPVMHFVACALDLKEVAMDAISDVKLVNEDS</sequence>